<dbReference type="PANTHER" id="PTHR12234">
    <property type="entry name" value="FORMIMINOTRANSFERASE-CYCLODEAMINASE"/>
    <property type="match status" value="1"/>
</dbReference>
<dbReference type="SUPFAM" id="SSF55116">
    <property type="entry name" value="Formiminotransferase domain of formiminotransferase-cyclodeaminase"/>
    <property type="match status" value="1"/>
</dbReference>
<evidence type="ECO:0000313" key="3">
    <source>
        <dbReference type="Proteomes" id="UP000694569"/>
    </source>
</evidence>
<accession>A0A8C5QLQ5</accession>
<evidence type="ECO:0000313" key="2">
    <source>
        <dbReference type="Ensembl" id="ENSLLEP00000039321.1"/>
    </source>
</evidence>
<protein>
    <recommendedName>
        <fullName evidence="1">Formiminotransferase N-terminal subdomain domain-containing protein</fullName>
    </recommendedName>
</protein>
<dbReference type="GeneTree" id="ENSGT00390000005581"/>
<keyword evidence="3" id="KW-1185">Reference proteome</keyword>
<proteinExistence type="predicted"/>
<dbReference type="InterPro" id="IPR012886">
    <property type="entry name" value="Formiminotransferase_N"/>
</dbReference>
<dbReference type="Pfam" id="PF07837">
    <property type="entry name" value="FTCD_N"/>
    <property type="match status" value="1"/>
</dbReference>
<dbReference type="InterPro" id="IPR037064">
    <property type="entry name" value="Formiminotransferase_N_sf"/>
</dbReference>
<dbReference type="InterPro" id="IPR022384">
    <property type="entry name" value="FormiminoTrfase_cat_dom_sf"/>
</dbReference>
<feature type="domain" description="Formiminotransferase N-terminal subdomain" evidence="1">
    <location>
        <begin position="25"/>
        <end position="208"/>
    </location>
</feature>
<dbReference type="AlphaFoldDB" id="A0A8C5QLQ5"/>
<dbReference type="GO" id="GO:0005542">
    <property type="term" value="F:folic acid binding"/>
    <property type="evidence" value="ECO:0007669"/>
    <property type="project" value="InterPro"/>
</dbReference>
<dbReference type="GO" id="GO:0016740">
    <property type="term" value="F:transferase activity"/>
    <property type="evidence" value="ECO:0007669"/>
    <property type="project" value="InterPro"/>
</dbReference>
<dbReference type="Ensembl" id="ENSLLET00000040906.1">
    <property type="protein sequence ID" value="ENSLLEP00000039321.1"/>
    <property type="gene ID" value="ENSLLEG00000024996.1"/>
</dbReference>
<dbReference type="InterPro" id="IPR051623">
    <property type="entry name" value="FTCD"/>
</dbReference>
<evidence type="ECO:0000259" key="1">
    <source>
        <dbReference type="SMART" id="SM01222"/>
    </source>
</evidence>
<reference evidence="2" key="1">
    <citation type="submission" date="2025-08" db="UniProtKB">
        <authorList>
            <consortium name="Ensembl"/>
        </authorList>
    </citation>
    <scope>IDENTIFICATION</scope>
</reference>
<name>A0A8C5QLQ5_9ANUR</name>
<dbReference type="Proteomes" id="UP000694569">
    <property type="component" value="Unplaced"/>
</dbReference>
<dbReference type="SMART" id="SM01222">
    <property type="entry name" value="FTCD_N"/>
    <property type="match status" value="1"/>
</dbReference>
<dbReference type="Gene3D" id="3.30.990.10">
    <property type="entry name" value="Formiminotransferase, N-terminal subdomain"/>
    <property type="match status" value="1"/>
</dbReference>
<dbReference type="PANTHER" id="PTHR12234:SF1">
    <property type="entry name" value="FORMIMINOTRANSFERASE N-TERMINAL SUBDOMAIN-CONTAINING PROTEIN"/>
    <property type="match status" value="1"/>
</dbReference>
<sequence length="344" mass="37773">MLHSQSQTWGTWGSEKMASRRLGLGLVACLLNVSEGRRKDVVEQIARAALQDKHGRKQHNTSVLNIFSDYDYNRSVITIASTAEQIGRSVTLACLEGFACIDLSQHSGIHPCLGAIDLIPIYPLSNIKPEECGRIAQVIAGELATLVPGCSMFLFGHADEKTKKSQAEKRRSLGWFKRNTKVDVTQLKADVGANPSKRYGLTGVGASSYVMNCNVTLDTQDVTTGRSIANVIRCHLDGVQAMAFPHCGQVEIACNIQSFRDSECPNFTPESDKYVLYNICSDTYSYVSPRYLEGQVRCLAKSQDIDTVGAALVGFSPQECKDTAEHAIDHGIGEFWKKRSNISM</sequence>
<reference evidence="2" key="2">
    <citation type="submission" date="2025-09" db="UniProtKB">
        <authorList>
            <consortium name="Ensembl"/>
        </authorList>
    </citation>
    <scope>IDENTIFICATION</scope>
</reference>
<dbReference type="OrthoDB" id="48036at2759"/>
<organism evidence="2 3">
    <name type="scientific">Leptobrachium leishanense</name>
    <name type="common">Leishan spiny toad</name>
    <dbReference type="NCBI Taxonomy" id="445787"/>
    <lineage>
        <taxon>Eukaryota</taxon>
        <taxon>Metazoa</taxon>
        <taxon>Chordata</taxon>
        <taxon>Craniata</taxon>
        <taxon>Vertebrata</taxon>
        <taxon>Euteleostomi</taxon>
        <taxon>Amphibia</taxon>
        <taxon>Batrachia</taxon>
        <taxon>Anura</taxon>
        <taxon>Pelobatoidea</taxon>
        <taxon>Megophryidae</taxon>
        <taxon>Leptobrachium</taxon>
    </lineage>
</organism>